<organism evidence="9">
    <name type="scientific">viral metagenome</name>
    <dbReference type="NCBI Taxonomy" id="1070528"/>
    <lineage>
        <taxon>unclassified sequences</taxon>
        <taxon>metagenomes</taxon>
        <taxon>organismal metagenomes</taxon>
    </lineage>
</organism>
<dbReference type="PANTHER" id="PTHR18952:SF265">
    <property type="entry name" value="CARBONIC ANHYDRASE"/>
    <property type="match status" value="1"/>
</dbReference>
<evidence type="ECO:0000256" key="5">
    <source>
        <dbReference type="ARBA" id="ARBA00023239"/>
    </source>
</evidence>
<evidence type="ECO:0000256" key="2">
    <source>
        <dbReference type="ARBA" id="ARBA00012925"/>
    </source>
</evidence>
<dbReference type="EMBL" id="MN739980">
    <property type="protein sequence ID" value="QHT81303.1"/>
    <property type="molecule type" value="Genomic_DNA"/>
</dbReference>
<dbReference type="AlphaFoldDB" id="A0A6C0HMY7"/>
<proteinExistence type="inferred from homology"/>
<dbReference type="EC" id="4.2.1.1" evidence="2"/>
<protein>
    <recommendedName>
        <fullName evidence="2">carbonic anhydrase</fullName>
        <ecNumber evidence="2">4.2.1.1</ecNumber>
    </recommendedName>
</protein>
<dbReference type="InterPro" id="IPR001148">
    <property type="entry name" value="CA_dom"/>
</dbReference>
<keyword evidence="3" id="KW-0479">Metal-binding</keyword>
<dbReference type="CDD" id="cd03124">
    <property type="entry name" value="alpha_CA_prokaryotic_like"/>
    <property type="match status" value="1"/>
</dbReference>
<sequence length="366" mass="40578">MTSTELQGFSAWSFDDNSTATWNTGFAACQKNAARIAPLNIDTSKVNACHTLCNLAINYNPTTCSVSMINNIPTVTFSPTCMIKFKNDFLYLRKMTIHNTSMHTINASSYDMEVMLYHNRNPTSDSDGGIIISVLMKAGPDFGKSNDFMNQFVNQLPATEAPTEQDVDVSDDWNPEMLFPKSKSFFYYDGALPYPPCTQNWTLLVFEEIMPISQTIIETVKYALGGFKNIRPIQATPAGTVIFYNSNTTLDPSTNAVAPTSVTISSSAGAEFEALKHQSWLRKNIYVIKGLVLGFILILMIYVAIKLAKYIVINDILNNFIIRQIKKKQTREGADAKAEMLKQQGNNFGGVLPGEVNNMLSNNSDG</sequence>
<dbReference type="InterPro" id="IPR023561">
    <property type="entry name" value="Carbonic_anhydrase_a-class"/>
</dbReference>
<dbReference type="SUPFAM" id="SSF51069">
    <property type="entry name" value="Carbonic anhydrase"/>
    <property type="match status" value="1"/>
</dbReference>
<keyword evidence="4" id="KW-0862">Zinc</keyword>
<dbReference type="InterPro" id="IPR041891">
    <property type="entry name" value="Alpha_CA_prokaryot-like"/>
</dbReference>
<dbReference type="Pfam" id="PF00194">
    <property type="entry name" value="Carb_anhydrase"/>
    <property type="match status" value="1"/>
</dbReference>
<dbReference type="Gene3D" id="3.10.200.10">
    <property type="entry name" value="Alpha carbonic anhydrase"/>
    <property type="match status" value="1"/>
</dbReference>
<comment type="similarity">
    <text evidence="1">Belongs to the alpha-carbonic anhydrase family.</text>
</comment>
<evidence type="ECO:0000256" key="3">
    <source>
        <dbReference type="ARBA" id="ARBA00022723"/>
    </source>
</evidence>
<dbReference type="PANTHER" id="PTHR18952">
    <property type="entry name" value="CARBONIC ANHYDRASE"/>
    <property type="match status" value="1"/>
</dbReference>
<feature type="transmembrane region" description="Helical" evidence="7">
    <location>
        <begin position="286"/>
        <end position="305"/>
    </location>
</feature>
<evidence type="ECO:0000256" key="4">
    <source>
        <dbReference type="ARBA" id="ARBA00022833"/>
    </source>
</evidence>
<keyword evidence="7" id="KW-0472">Membrane</keyword>
<comment type="catalytic activity">
    <reaction evidence="6">
        <text>hydrogencarbonate + H(+) = CO2 + H2O</text>
        <dbReference type="Rhea" id="RHEA:10748"/>
        <dbReference type="ChEBI" id="CHEBI:15377"/>
        <dbReference type="ChEBI" id="CHEBI:15378"/>
        <dbReference type="ChEBI" id="CHEBI:16526"/>
        <dbReference type="ChEBI" id="CHEBI:17544"/>
        <dbReference type="EC" id="4.2.1.1"/>
    </reaction>
</comment>
<evidence type="ECO:0000313" key="9">
    <source>
        <dbReference type="EMBL" id="QHT81303.1"/>
    </source>
</evidence>
<keyword evidence="5" id="KW-0456">Lyase</keyword>
<evidence type="ECO:0000259" key="8">
    <source>
        <dbReference type="PROSITE" id="PS51144"/>
    </source>
</evidence>
<dbReference type="PROSITE" id="PS51144">
    <property type="entry name" value="ALPHA_CA_2"/>
    <property type="match status" value="1"/>
</dbReference>
<reference evidence="9" key="1">
    <citation type="journal article" date="2020" name="Nature">
        <title>Giant virus diversity and host interactions through global metagenomics.</title>
        <authorList>
            <person name="Schulz F."/>
            <person name="Roux S."/>
            <person name="Paez-Espino D."/>
            <person name="Jungbluth S."/>
            <person name="Walsh D.A."/>
            <person name="Denef V.J."/>
            <person name="McMahon K.D."/>
            <person name="Konstantinidis K.T."/>
            <person name="Eloe-Fadrosh E.A."/>
            <person name="Kyrpides N.C."/>
            <person name="Woyke T."/>
        </authorList>
    </citation>
    <scope>NUCLEOTIDE SEQUENCE</scope>
    <source>
        <strain evidence="9">GVMAG-M-3300023184-13</strain>
    </source>
</reference>
<feature type="domain" description="Alpha-carbonic anhydrase" evidence="8">
    <location>
        <begin position="10"/>
        <end position="245"/>
    </location>
</feature>
<name>A0A6C0HMY7_9ZZZZ</name>
<evidence type="ECO:0000256" key="1">
    <source>
        <dbReference type="ARBA" id="ARBA00010718"/>
    </source>
</evidence>
<dbReference type="SMART" id="SM01057">
    <property type="entry name" value="Carb_anhydrase"/>
    <property type="match status" value="1"/>
</dbReference>
<dbReference type="InterPro" id="IPR036398">
    <property type="entry name" value="CA_dom_sf"/>
</dbReference>
<keyword evidence="7" id="KW-1133">Transmembrane helix</keyword>
<evidence type="ECO:0000256" key="7">
    <source>
        <dbReference type="SAM" id="Phobius"/>
    </source>
</evidence>
<accession>A0A6C0HMY7</accession>
<dbReference type="GO" id="GO:0004089">
    <property type="term" value="F:carbonate dehydratase activity"/>
    <property type="evidence" value="ECO:0007669"/>
    <property type="project" value="UniProtKB-EC"/>
</dbReference>
<dbReference type="GO" id="GO:0008270">
    <property type="term" value="F:zinc ion binding"/>
    <property type="evidence" value="ECO:0007669"/>
    <property type="project" value="InterPro"/>
</dbReference>
<keyword evidence="7" id="KW-0812">Transmembrane</keyword>
<evidence type="ECO:0000256" key="6">
    <source>
        <dbReference type="ARBA" id="ARBA00048348"/>
    </source>
</evidence>